<dbReference type="AlphaFoldDB" id="A0A9P6IMW1"/>
<gene>
    <name evidence="2" type="ORF">BGZ65_010404</name>
</gene>
<evidence type="ECO:0008006" key="4">
    <source>
        <dbReference type="Google" id="ProtNLM"/>
    </source>
</evidence>
<reference evidence="2" key="1">
    <citation type="journal article" date="2020" name="Fungal Divers.">
        <title>Resolving the Mortierellaceae phylogeny through synthesis of multi-gene phylogenetics and phylogenomics.</title>
        <authorList>
            <person name="Vandepol N."/>
            <person name="Liber J."/>
            <person name="Desiro A."/>
            <person name="Na H."/>
            <person name="Kennedy M."/>
            <person name="Barry K."/>
            <person name="Grigoriev I.V."/>
            <person name="Miller A.N."/>
            <person name="O'Donnell K."/>
            <person name="Stajich J.E."/>
            <person name="Bonito G."/>
        </authorList>
    </citation>
    <scope>NUCLEOTIDE SEQUENCE</scope>
    <source>
        <strain evidence="2">MES-2147</strain>
    </source>
</reference>
<sequence>MHSVFEVPELVGLIAQFLTQRELVLVHRGDKQSSPTVLLVGLIAQFLTQRELVNSMSTCRLLHAQFEQYRWRRLFVPTVHEDSIHRSEREDVFEALWSRPSGSEARALMRNRHHLRSVSVNIFAHLFLKILSMNEPPRRRTSGSPPVGPAQFKAASPSPPRITLPSSTHTTPPPAVSLLAAGDISPSFVSTLSTMVRVPLILDPAPQPLRITNLRTLHIDISHLAEESRWRTRDVIPTTTSVLRLLDTNPLITHLHLPASVLVYQWAIDSLLNIIDNQLLMLVHLTFGNNHMLNVPFEHCPPLLHALCRHKQLKDLHCLFTTTYNNYEHSKFFEIPPRPCAESFRSSRYLQTDPRELLTEPSMSLRAVTLPRSNQSVPLAMVLRFLNNCVPYLEDLEVPEFVQPVATVLEPLVMLGSSTLQHIRFEQAPHIDESVSKAVLLACETLKSFRAGFLRDVKWIITWLAKTHTRSLEEIKVHDSCFFTSGLIRRLLRDCTHLKEFSMNKNMNKSGLRLHDVMTGRWSCFGLKILRLIICRSMVRQRDENALENPQEDSHETMNIPLVEPQEGGYGTSVYQDSAEASNGGAEDARTLSMSCQIVEGVAKLYQQIGRLTQLEILDLRYASLNDDRRDPYEEDYATDLTLSGGLQFLSGLTSLRQLVLISDLWTAMGQCEVEFMADNWPKLEVIAFGTAAKMQEWTKSECFGHWRWLERQRPGLRLVFLECNDQEV</sequence>
<dbReference type="Gene3D" id="3.80.10.10">
    <property type="entry name" value="Ribonuclease Inhibitor"/>
    <property type="match status" value="1"/>
</dbReference>
<protein>
    <recommendedName>
        <fullName evidence="4">F-box domain-containing protein</fullName>
    </recommendedName>
</protein>
<dbReference type="Proteomes" id="UP000749646">
    <property type="component" value="Unassembled WGS sequence"/>
</dbReference>
<name>A0A9P6IMW1_9FUNG</name>
<feature type="region of interest" description="Disordered" evidence="1">
    <location>
        <begin position="135"/>
        <end position="170"/>
    </location>
</feature>
<evidence type="ECO:0000313" key="2">
    <source>
        <dbReference type="EMBL" id="KAF9939475.1"/>
    </source>
</evidence>
<evidence type="ECO:0000256" key="1">
    <source>
        <dbReference type="SAM" id="MobiDB-lite"/>
    </source>
</evidence>
<proteinExistence type="predicted"/>
<dbReference type="OrthoDB" id="2426713at2759"/>
<evidence type="ECO:0000313" key="3">
    <source>
        <dbReference type="Proteomes" id="UP000749646"/>
    </source>
</evidence>
<keyword evidence="3" id="KW-1185">Reference proteome</keyword>
<dbReference type="SUPFAM" id="SSF52047">
    <property type="entry name" value="RNI-like"/>
    <property type="match status" value="1"/>
</dbReference>
<organism evidence="2 3">
    <name type="scientific">Modicella reniformis</name>
    <dbReference type="NCBI Taxonomy" id="1440133"/>
    <lineage>
        <taxon>Eukaryota</taxon>
        <taxon>Fungi</taxon>
        <taxon>Fungi incertae sedis</taxon>
        <taxon>Mucoromycota</taxon>
        <taxon>Mortierellomycotina</taxon>
        <taxon>Mortierellomycetes</taxon>
        <taxon>Mortierellales</taxon>
        <taxon>Mortierellaceae</taxon>
        <taxon>Modicella</taxon>
    </lineage>
</organism>
<dbReference type="EMBL" id="JAAAHW010009527">
    <property type="protein sequence ID" value="KAF9939475.1"/>
    <property type="molecule type" value="Genomic_DNA"/>
</dbReference>
<dbReference type="InterPro" id="IPR032675">
    <property type="entry name" value="LRR_dom_sf"/>
</dbReference>
<accession>A0A9P6IMW1</accession>
<comment type="caution">
    <text evidence="2">The sequence shown here is derived from an EMBL/GenBank/DDBJ whole genome shotgun (WGS) entry which is preliminary data.</text>
</comment>